<accession>A0A5N5FJC1</accession>
<name>A0A5N5FJC1_9ROSA</name>
<comment type="caution">
    <text evidence="1">The sequence shown here is derived from an EMBL/GenBank/DDBJ whole genome shotgun (WGS) entry which is preliminary data.</text>
</comment>
<dbReference type="EMBL" id="SMOL01000695">
    <property type="protein sequence ID" value="KAB2603037.1"/>
    <property type="molecule type" value="Genomic_DNA"/>
</dbReference>
<organism evidence="1 2">
    <name type="scientific">Pyrus ussuriensis x Pyrus communis</name>
    <dbReference type="NCBI Taxonomy" id="2448454"/>
    <lineage>
        <taxon>Eukaryota</taxon>
        <taxon>Viridiplantae</taxon>
        <taxon>Streptophyta</taxon>
        <taxon>Embryophyta</taxon>
        <taxon>Tracheophyta</taxon>
        <taxon>Spermatophyta</taxon>
        <taxon>Magnoliopsida</taxon>
        <taxon>eudicotyledons</taxon>
        <taxon>Gunneridae</taxon>
        <taxon>Pentapetalae</taxon>
        <taxon>rosids</taxon>
        <taxon>fabids</taxon>
        <taxon>Rosales</taxon>
        <taxon>Rosaceae</taxon>
        <taxon>Amygdaloideae</taxon>
        <taxon>Maleae</taxon>
        <taxon>Pyrus</taxon>
    </lineage>
</organism>
<proteinExistence type="predicted"/>
<protein>
    <submittedName>
        <fullName evidence="1">Uncharacterized protein</fullName>
    </submittedName>
</protein>
<dbReference type="OrthoDB" id="2116871at2759"/>
<sequence length="130" mass="15000">MIKPTESLLHKAKQRVEATTRTLVPPSAQQSNHAVHVKPEPFDDHELVDFRGLAMVLRCHASLLERACLPYPDLAACLNRSTQWREFAYRTLGDMLFFFTSMRRKEMTHKGMENLQILWEEAQGLGFDLS</sequence>
<evidence type="ECO:0000313" key="1">
    <source>
        <dbReference type="EMBL" id="KAB2603037.1"/>
    </source>
</evidence>
<dbReference type="Proteomes" id="UP000327157">
    <property type="component" value="Chromosome 10"/>
</dbReference>
<evidence type="ECO:0000313" key="2">
    <source>
        <dbReference type="Proteomes" id="UP000327157"/>
    </source>
</evidence>
<reference evidence="2" key="2">
    <citation type="submission" date="2019-10" db="EMBL/GenBank/DDBJ databases">
        <title>A de novo genome assembly of a pear dwarfing rootstock.</title>
        <authorList>
            <person name="Wang F."/>
            <person name="Wang J."/>
            <person name="Li S."/>
            <person name="Zhang Y."/>
            <person name="Fang M."/>
            <person name="Ma L."/>
            <person name="Zhao Y."/>
            <person name="Jiang S."/>
        </authorList>
    </citation>
    <scope>NUCLEOTIDE SEQUENCE [LARGE SCALE GENOMIC DNA]</scope>
</reference>
<reference evidence="1 2" key="3">
    <citation type="submission" date="2019-11" db="EMBL/GenBank/DDBJ databases">
        <title>A de novo genome assembly of a pear dwarfing rootstock.</title>
        <authorList>
            <person name="Wang F."/>
            <person name="Wang J."/>
            <person name="Li S."/>
            <person name="Zhang Y."/>
            <person name="Fang M."/>
            <person name="Ma L."/>
            <person name="Zhao Y."/>
            <person name="Jiang S."/>
        </authorList>
    </citation>
    <scope>NUCLEOTIDE SEQUENCE [LARGE SCALE GENOMIC DNA]</scope>
    <source>
        <strain evidence="1">S2</strain>
        <tissue evidence="1">Leaf</tissue>
    </source>
</reference>
<gene>
    <name evidence="1" type="ORF">D8674_004042</name>
</gene>
<reference evidence="1 2" key="1">
    <citation type="submission" date="2019-09" db="EMBL/GenBank/DDBJ databases">
        <authorList>
            <person name="Ou C."/>
        </authorList>
    </citation>
    <scope>NUCLEOTIDE SEQUENCE [LARGE SCALE GENOMIC DNA]</scope>
    <source>
        <strain evidence="1">S2</strain>
        <tissue evidence="1">Leaf</tissue>
    </source>
</reference>
<keyword evidence="2" id="KW-1185">Reference proteome</keyword>
<dbReference type="AlphaFoldDB" id="A0A5N5FJC1"/>